<sequence length="109" mass="12572">MLMIFLLPAFGLACAYLVNLIWPKAAFKGYDVMPFFLIYACQLMTNLKGVPSFLPAGFLLYFILILLAAIRWAMINKNISLGKMFRQFWSYLDACSFFWYCGLLLVVMI</sequence>
<dbReference type="EMBL" id="JAJNUY010000001">
    <property type="protein sequence ID" value="MCD5562612.1"/>
    <property type="molecule type" value="Genomic_DNA"/>
</dbReference>
<evidence type="ECO:0000256" key="1">
    <source>
        <dbReference type="SAM" id="Phobius"/>
    </source>
</evidence>
<reference evidence="3 4" key="2">
    <citation type="submission" date="2021-12" db="EMBL/GenBank/DDBJ databases">
        <title>Antimicrobial susceptibility of Lactobacillus delbrueckii subsp. lactis obtained from milk products and other habitats.</title>
        <authorList>
            <person name="Shani N."/>
        </authorList>
    </citation>
    <scope>NUCLEOTIDE SEQUENCE [LARGE SCALE GENOMIC DNA]</scope>
    <source>
        <strain evidence="3 4">FAM 21755</strain>
    </source>
</reference>
<name>A0A061CQ55_LACDL</name>
<dbReference type="Proteomes" id="UP001200334">
    <property type="component" value="Unassembled WGS sequence"/>
</dbReference>
<keyword evidence="1" id="KW-1133">Transmembrane helix</keyword>
<evidence type="ECO:0000313" key="3">
    <source>
        <dbReference type="EMBL" id="MCD5562612.1"/>
    </source>
</evidence>
<protein>
    <submittedName>
        <fullName evidence="2">DUF3397 domain-containing protein</fullName>
    </submittedName>
</protein>
<organism evidence="2">
    <name type="scientific">Lactobacillus delbrueckii subsp. lactis</name>
    <dbReference type="NCBI Taxonomy" id="29397"/>
    <lineage>
        <taxon>Bacteria</taxon>
        <taxon>Bacillati</taxon>
        <taxon>Bacillota</taxon>
        <taxon>Bacilli</taxon>
        <taxon>Lactobacillales</taxon>
        <taxon>Lactobacillaceae</taxon>
        <taxon>Lactobacillus</taxon>
    </lineage>
</organism>
<evidence type="ECO:0000313" key="4">
    <source>
        <dbReference type="Proteomes" id="UP001200334"/>
    </source>
</evidence>
<accession>A0A061CQ55</accession>
<reference evidence="2" key="1">
    <citation type="submission" date="2018-07" db="EMBL/GenBank/DDBJ databases">
        <authorList>
            <person name="Somerville V."/>
        </authorList>
    </citation>
    <scope>NUCLEOTIDE SEQUENCE</scope>
    <source>
        <strain evidence="2">NWC_2_2</strain>
    </source>
</reference>
<keyword evidence="1" id="KW-0472">Membrane</keyword>
<dbReference type="AlphaFoldDB" id="A0A061CQ55"/>
<evidence type="ECO:0000313" key="2">
    <source>
        <dbReference type="EMBL" id="AZA16376.1"/>
    </source>
</evidence>
<proteinExistence type="predicted"/>
<gene>
    <name evidence="2" type="ORF">DQL93_07640</name>
    <name evidence="3" type="ORF">LOB85_00255</name>
</gene>
<feature type="transmembrane region" description="Helical" evidence="1">
    <location>
        <begin position="88"/>
        <end position="108"/>
    </location>
</feature>
<feature type="transmembrane region" description="Helical" evidence="1">
    <location>
        <begin position="53"/>
        <end position="76"/>
    </location>
</feature>
<dbReference type="OrthoDB" id="2325655at2"/>
<dbReference type="EMBL" id="CP031023">
    <property type="protein sequence ID" value="AZA16376.1"/>
    <property type="molecule type" value="Genomic_DNA"/>
</dbReference>
<dbReference type="RefSeq" id="WP_004560519.1">
    <property type="nucleotide sequence ID" value="NZ_BJLK01000004.1"/>
</dbReference>
<dbReference type="InterPro" id="IPR024515">
    <property type="entry name" value="DUF3397"/>
</dbReference>
<dbReference type="Pfam" id="PF11877">
    <property type="entry name" value="DUF3397"/>
    <property type="match status" value="1"/>
</dbReference>
<keyword evidence="1" id="KW-0812">Transmembrane</keyword>